<keyword evidence="5 8" id="KW-0418">Kinase</keyword>
<protein>
    <recommendedName>
        <fullName evidence="8 10">Xylulose kinase</fullName>
        <shortName evidence="8 10">Xylulokinase</shortName>
        <ecNumber evidence="8 10">2.7.1.17</ecNumber>
    </recommendedName>
</protein>
<evidence type="ECO:0000256" key="6">
    <source>
        <dbReference type="ARBA" id="ARBA00022840"/>
    </source>
</evidence>
<dbReference type="PIRSF" id="PIRSF000538">
    <property type="entry name" value="GlpK"/>
    <property type="match status" value="1"/>
</dbReference>
<dbReference type="InterPro" id="IPR043129">
    <property type="entry name" value="ATPase_NBD"/>
</dbReference>
<dbReference type="InterPro" id="IPR050406">
    <property type="entry name" value="FGGY_Carb_Kinase"/>
</dbReference>
<dbReference type="AlphaFoldDB" id="A0A840BSH3"/>
<dbReference type="GO" id="GO:0005998">
    <property type="term" value="P:xylulose catabolic process"/>
    <property type="evidence" value="ECO:0007669"/>
    <property type="project" value="UniProtKB-UniRule"/>
</dbReference>
<evidence type="ECO:0000259" key="11">
    <source>
        <dbReference type="Pfam" id="PF00370"/>
    </source>
</evidence>
<keyword evidence="14" id="KW-1185">Reference proteome</keyword>
<evidence type="ECO:0000256" key="1">
    <source>
        <dbReference type="ARBA" id="ARBA00009156"/>
    </source>
</evidence>
<evidence type="ECO:0000256" key="4">
    <source>
        <dbReference type="ARBA" id="ARBA00022741"/>
    </source>
</evidence>
<dbReference type="InterPro" id="IPR018485">
    <property type="entry name" value="FGGY_C"/>
</dbReference>
<dbReference type="HAMAP" id="MF_02220">
    <property type="entry name" value="XylB"/>
    <property type="match status" value="1"/>
</dbReference>
<dbReference type="InterPro" id="IPR018483">
    <property type="entry name" value="Carb_kinase_FGGY_CS"/>
</dbReference>
<dbReference type="NCBIfam" id="TIGR01312">
    <property type="entry name" value="XylB"/>
    <property type="match status" value="1"/>
</dbReference>
<organism evidence="13 14">
    <name type="scientific">Chelatococcus caeni</name>
    <dbReference type="NCBI Taxonomy" id="1348468"/>
    <lineage>
        <taxon>Bacteria</taxon>
        <taxon>Pseudomonadati</taxon>
        <taxon>Pseudomonadota</taxon>
        <taxon>Alphaproteobacteria</taxon>
        <taxon>Hyphomicrobiales</taxon>
        <taxon>Chelatococcaceae</taxon>
        <taxon>Chelatococcus</taxon>
    </lineage>
</organism>
<dbReference type="InterPro" id="IPR000577">
    <property type="entry name" value="Carb_kinase_FGGY"/>
</dbReference>
<dbReference type="InterPro" id="IPR018484">
    <property type="entry name" value="FGGY_N"/>
</dbReference>
<feature type="active site" description="Proton acceptor" evidence="8">
    <location>
        <position position="236"/>
    </location>
</feature>
<comment type="similarity">
    <text evidence="1 8 9">Belongs to the FGGY kinase family.</text>
</comment>
<feature type="domain" description="Carbohydrate kinase FGGY N-terminal" evidence="11">
    <location>
        <begin position="1"/>
        <end position="243"/>
    </location>
</feature>
<evidence type="ECO:0000313" key="13">
    <source>
        <dbReference type="EMBL" id="MBB4016345.1"/>
    </source>
</evidence>
<comment type="function">
    <text evidence="8">Catalyzes the phosphorylation of D-xylulose to D-xylulose 5-phosphate.</text>
</comment>
<reference evidence="13 14" key="1">
    <citation type="submission" date="2020-08" db="EMBL/GenBank/DDBJ databases">
        <title>Genomic Encyclopedia of Type Strains, Phase IV (KMG-IV): sequencing the most valuable type-strain genomes for metagenomic binning, comparative biology and taxonomic classification.</title>
        <authorList>
            <person name="Goeker M."/>
        </authorList>
    </citation>
    <scope>NUCLEOTIDE SEQUENCE [LARGE SCALE GENOMIC DNA]</scope>
    <source>
        <strain evidence="13 14">DSM 103737</strain>
    </source>
</reference>
<evidence type="ECO:0000256" key="8">
    <source>
        <dbReference type="HAMAP-Rule" id="MF_02220"/>
    </source>
</evidence>
<sequence length="489" mass="51844">MYLGIDIGTSAVKAVLVGENEALLAEAEEALAIARPHPLWAEQDPQDWWQATETAVGRLRRAAPRAFAAVRGLGLSGQMHGAVLLDAAGDVLRPAILWNDGRAHAECAALARRLPALGHIAGVPAMPGFTAPKLLWLATNEPETFRRVARVLLPKDYIRLRLTGEAVTDMSDAAGTLWLDEARRDWSDDILAATGLTRAHMPRLIEGTAAAGSLRAETAQALGLPRGLPVAGGAGDAAAGGIGIGAVNDGDAFLSLGTSGQYFVTTNSFRPYPEAYVHAFCHALPGRWFQMAALLNGASALGWATKILGADDIGALLARTEAAFSGRPARPLFLPYLTGERTPHNDPHARGVFFGLAPDATREEMVQAVLEGVAFSFAEAQECLAYAGTHAASVAAIGGGSRSRFWMRLMASALERPITLYSGGAKGPAFGAARLARIATTGEDPAAVCRTPPIAEMIEPDRVLVEAYRPAFARFKHLYQALKSEFQTD</sequence>
<feature type="binding site" evidence="8">
    <location>
        <begin position="79"/>
        <end position="80"/>
    </location>
    <ligand>
        <name>substrate</name>
    </ligand>
</feature>
<dbReference type="PANTHER" id="PTHR43095">
    <property type="entry name" value="SUGAR KINASE"/>
    <property type="match status" value="1"/>
</dbReference>
<keyword evidence="6 8" id="KW-0067">ATP-binding</keyword>
<dbReference type="PANTHER" id="PTHR43095:SF6">
    <property type="entry name" value="XYLULOSE KINASE"/>
    <property type="match status" value="1"/>
</dbReference>
<keyword evidence="3 8" id="KW-0808">Transferase</keyword>
<keyword evidence="4 8" id="KW-0547">Nucleotide-binding</keyword>
<evidence type="ECO:0000256" key="9">
    <source>
        <dbReference type="RuleBase" id="RU003733"/>
    </source>
</evidence>
<feature type="domain" description="Carbohydrate kinase FGGY C-terminal" evidence="12">
    <location>
        <begin position="253"/>
        <end position="439"/>
    </location>
</feature>
<evidence type="ECO:0000256" key="5">
    <source>
        <dbReference type="ARBA" id="ARBA00022777"/>
    </source>
</evidence>
<comment type="caution">
    <text evidence="13">The sequence shown here is derived from an EMBL/GenBank/DDBJ whole genome shotgun (WGS) entry which is preliminary data.</text>
</comment>
<accession>A0A840BSH3</accession>
<keyword evidence="7 8" id="KW-0119">Carbohydrate metabolism</keyword>
<proteinExistence type="inferred from homology"/>
<dbReference type="GO" id="GO:0005524">
    <property type="term" value="F:ATP binding"/>
    <property type="evidence" value="ECO:0007669"/>
    <property type="project" value="UniProtKB-UniRule"/>
</dbReference>
<evidence type="ECO:0000256" key="7">
    <source>
        <dbReference type="ARBA" id="ARBA00023277"/>
    </source>
</evidence>
<dbReference type="EMBL" id="JACIEN010000001">
    <property type="protein sequence ID" value="MBB4016345.1"/>
    <property type="molecule type" value="Genomic_DNA"/>
</dbReference>
<evidence type="ECO:0000256" key="10">
    <source>
        <dbReference type="RuleBase" id="RU364073"/>
    </source>
</evidence>
<dbReference type="GO" id="GO:0004856">
    <property type="term" value="F:D-xylulokinase activity"/>
    <property type="evidence" value="ECO:0007669"/>
    <property type="project" value="UniProtKB-UniRule"/>
</dbReference>
<dbReference type="EC" id="2.7.1.17" evidence="8 10"/>
<dbReference type="PROSITE" id="PS00445">
    <property type="entry name" value="FGGY_KINASES_2"/>
    <property type="match status" value="1"/>
</dbReference>
<dbReference type="Pfam" id="PF00370">
    <property type="entry name" value="FGGY_N"/>
    <property type="match status" value="1"/>
</dbReference>
<dbReference type="Pfam" id="PF02782">
    <property type="entry name" value="FGGY_C"/>
    <property type="match status" value="1"/>
</dbReference>
<gene>
    <name evidence="8 10" type="primary">xylB</name>
    <name evidence="13" type="ORF">GGR16_001351</name>
</gene>
<name>A0A840BSH3_9HYPH</name>
<dbReference type="Proteomes" id="UP000577362">
    <property type="component" value="Unassembled WGS sequence"/>
</dbReference>
<comment type="catalytic activity">
    <reaction evidence="8 10">
        <text>D-xylulose + ATP = D-xylulose 5-phosphate + ADP + H(+)</text>
        <dbReference type="Rhea" id="RHEA:10964"/>
        <dbReference type="ChEBI" id="CHEBI:15378"/>
        <dbReference type="ChEBI" id="CHEBI:17140"/>
        <dbReference type="ChEBI" id="CHEBI:30616"/>
        <dbReference type="ChEBI" id="CHEBI:57737"/>
        <dbReference type="ChEBI" id="CHEBI:456216"/>
        <dbReference type="EC" id="2.7.1.17"/>
    </reaction>
</comment>
<evidence type="ECO:0000256" key="2">
    <source>
        <dbReference type="ARBA" id="ARBA00022629"/>
    </source>
</evidence>
<dbReference type="GO" id="GO:0042732">
    <property type="term" value="P:D-xylose metabolic process"/>
    <property type="evidence" value="ECO:0007669"/>
    <property type="project" value="UniProtKB-KW"/>
</dbReference>
<evidence type="ECO:0000259" key="12">
    <source>
        <dbReference type="Pfam" id="PF02782"/>
    </source>
</evidence>
<keyword evidence="2 8" id="KW-0859">Xylose metabolism</keyword>
<dbReference type="InterPro" id="IPR006000">
    <property type="entry name" value="Xylulokinase"/>
</dbReference>
<feature type="site" description="Important for activity" evidence="8">
    <location>
        <position position="6"/>
    </location>
</feature>
<dbReference type="SUPFAM" id="SSF53067">
    <property type="entry name" value="Actin-like ATPase domain"/>
    <property type="match status" value="2"/>
</dbReference>
<dbReference type="CDD" id="cd07808">
    <property type="entry name" value="ASKHA_NBD_FGGY_EcXK-like"/>
    <property type="match status" value="1"/>
</dbReference>
<evidence type="ECO:0000313" key="14">
    <source>
        <dbReference type="Proteomes" id="UP000577362"/>
    </source>
</evidence>
<evidence type="ECO:0000256" key="3">
    <source>
        <dbReference type="ARBA" id="ARBA00022679"/>
    </source>
</evidence>
<dbReference type="Gene3D" id="3.30.420.40">
    <property type="match status" value="2"/>
</dbReference>
<dbReference type="PROSITE" id="PS00933">
    <property type="entry name" value="FGGY_KINASES_1"/>
    <property type="match status" value="1"/>
</dbReference>
<dbReference type="RefSeq" id="WP_183316065.1">
    <property type="nucleotide sequence ID" value="NZ_JACIEN010000001.1"/>
</dbReference>